<evidence type="ECO:0000313" key="3">
    <source>
        <dbReference type="Proteomes" id="UP001501391"/>
    </source>
</evidence>
<dbReference type="SUPFAM" id="SSF51395">
    <property type="entry name" value="FMN-linked oxidoreductases"/>
    <property type="match status" value="1"/>
</dbReference>
<gene>
    <name evidence="2" type="ORF">GCM10009787_36570</name>
</gene>
<dbReference type="InterPro" id="IPR013785">
    <property type="entry name" value="Aldolase_TIM"/>
</dbReference>
<organism evidence="2 3">
    <name type="scientific">Streptomyces bangladeshensis</name>
    <dbReference type="NCBI Taxonomy" id="295352"/>
    <lineage>
        <taxon>Bacteria</taxon>
        <taxon>Bacillati</taxon>
        <taxon>Actinomycetota</taxon>
        <taxon>Actinomycetes</taxon>
        <taxon>Kitasatosporales</taxon>
        <taxon>Streptomycetaceae</taxon>
        <taxon>Streptomyces</taxon>
    </lineage>
</organism>
<proteinExistence type="predicted"/>
<dbReference type="EMBL" id="BAAAOQ010000011">
    <property type="protein sequence ID" value="GAA2197564.1"/>
    <property type="molecule type" value="Genomic_DNA"/>
</dbReference>
<comment type="caution">
    <text evidence="2">The sequence shown here is derived from an EMBL/GenBank/DDBJ whole genome shotgun (WGS) entry which is preliminary data.</text>
</comment>
<dbReference type="Pfam" id="PF05853">
    <property type="entry name" value="BKACE"/>
    <property type="match status" value="2"/>
</dbReference>
<reference evidence="2 3" key="1">
    <citation type="journal article" date="2019" name="Int. J. Syst. Evol. Microbiol.">
        <title>The Global Catalogue of Microorganisms (GCM) 10K type strain sequencing project: providing services to taxonomists for standard genome sequencing and annotation.</title>
        <authorList>
            <consortium name="The Broad Institute Genomics Platform"/>
            <consortium name="The Broad Institute Genome Sequencing Center for Infectious Disease"/>
            <person name="Wu L."/>
            <person name="Ma J."/>
        </authorList>
    </citation>
    <scope>NUCLEOTIDE SEQUENCE [LARGE SCALE GENOMIC DNA]</scope>
    <source>
        <strain evidence="2 3">JCM 14924</strain>
    </source>
</reference>
<sequence length="291" mass="30270">MRGTGVRGAQGMPHPSRGPRASCELRELREASAETSAEARAAAKTVVRGAWHHRVMVQVCLNGRRSAADGAGVPMSPEDLARSAAAAVAAGATSVHVHPKTPCGRDSLSPRVVGPALEAIRARVPVPVGVTTGAWAEPDPSARRARVRAWSVLPDFASVNWHEPGAEEVAAELLGRGVAVEAGVWSGTGGARRFAASPLGPRVLRVLAEVTDPDPATAEASARALLAELGRAHGRPVLLHGEEGGTWPVLRLAGRLGLATRIGLEDTLLLPDGRRARSNAQLVAEALPQYG</sequence>
<dbReference type="PANTHER" id="PTHR37418">
    <property type="entry name" value="3-KETO-5-AMINOHEXANOATE CLEAVAGE ENZYME-RELATED"/>
    <property type="match status" value="1"/>
</dbReference>
<evidence type="ECO:0000256" key="1">
    <source>
        <dbReference type="SAM" id="MobiDB-lite"/>
    </source>
</evidence>
<accession>A0ABN3BL01</accession>
<name>A0ABN3BL01_9ACTN</name>
<dbReference type="Gene3D" id="3.20.20.70">
    <property type="entry name" value="Aldolase class I"/>
    <property type="match status" value="1"/>
</dbReference>
<keyword evidence="3" id="KW-1185">Reference proteome</keyword>
<dbReference type="Proteomes" id="UP001501391">
    <property type="component" value="Unassembled WGS sequence"/>
</dbReference>
<protein>
    <submittedName>
        <fullName evidence="2">3-keto-5-aminohexanoate cleavage protein</fullName>
    </submittedName>
</protein>
<dbReference type="PANTHER" id="PTHR37418:SF1">
    <property type="entry name" value="3-KETO-5-AMINOHEXANOATE CLEAVAGE PROTEIN"/>
    <property type="match status" value="1"/>
</dbReference>
<feature type="region of interest" description="Disordered" evidence="1">
    <location>
        <begin position="1"/>
        <end position="21"/>
    </location>
</feature>
<dbReference type="InterPro" id="IPR008567">
    <property type="entry name" value="BKACE"/>
</dbReference>
<evidence type="ECO:0000313" key="2">
    <source>
        <dbReference type="EMBL" id="GAA2197564.1"/>
    </source>
</evidence>